<reference evidence="1 2" key="1">
    <citation type="submission" date="2015-01" db="EMBL/GenBank/DDBJ databases">
        <title>Genome of allotetraploid Gossypium barbadense reveals genomic plasticity and fiber elongation in cotton evolution.</title>
        <authorList>
            <person name="Chen X."/>
            <person name="Liu X."/>
            <person name="Zhao B."/>
            <person name="Zheng H."/>
            <person name="Hu Y."/>
            <person name="Lu G."/>
            <person name="Yang C."/>
            <person name="Chen J."/>
            <person name="Shan C."/>
            <person name="Zhang L."/>
            <person name="Zhou Y."/>
            <person name="Wang L."/>
            <person name="Guo W."/>
            <person name="Bai Y."/>
            <person name="Ruan J."/>
            <person name="Shangguan X."/>
            <person name="Mao Y."/>
            <person name="Jiang J."/>
            <person name="Zhu Y."/>
            <person name="Lei J."/>
            <person name="Kang H."/>
            <person name="Chen S."/>
            <person name="He X."/>
            <person name="Wang R."/>
            <person name="Wang Y."/>
            <person name="Chen J."/>
            <person name="Wang L."/>
            <person name="Yu S."/>
            <person name="Wang B."/>
            <person name="Wei J."/>
            <person name="Song S."/>
            <person name="Lu X."/>
            <person name="Gao Z."/>
            <person name="Gu W."/>
            <person name="Deng X."/>
            <person name="Ma D."/>
            <person name="Wang S."/>
            <person name="Liang W."/>
            <person name="Fang L."/>
            <person name="Cai C."/>
            <person name="Zhu X."/>
            <person name="Zhou B."/>
            <person name="Zhang Y."/>
            <person name="Chen Z."/>
            <person name="Xu S."/>
            <person name="Zhu R."/>
            <person name="Wang S."/>
            <person name="Zhang T."/>
            <person name="Zhao G."/>
        </authorList>
    </citation>
    <scope>NUCLEOTIDE SEQUENCE [LARGE SCALE GENOMIC DNA]</scope>
    <source>
        <strain evidence="2">cv. Xinhai21</strain>
        <tissue evidence="1">Leaf</tissue>
    </source>
</reference>
<protein>
    <submittedName>
        <fullName evidence="1">Uncharacterized protein</fullName>
    </submittedName>
</protein>
<dbReference type="EMBL" id="KZ666538">
    <property type="protein sequence ID" value="PPR94417.1"/>
    <property type="molecule type" value="Genomic_DNA"/>
</dbReference>
<name>A0A2P5WTL0_GOSBA</name>
<gene>
    <name evidence="1" type="ORF">GOBAR_AA26252</name>
</gene>
<accession>A0A2P5WTL0</accession>
<organism evidence="1 2">
    <name type="scientific">Gossypium barbadense</name>
    <name type="common">Sea Island cotton</name>
    <name type="synonym">Hibiscus barbadensis</name>
    <dbReference type="NCBI Taxonomy" id="3634"/>
    <lineage>
        <taxon>Eukaryota</taxon>
        <taxon>Viridiplantae</taxon>
        <taxon>Streptophyta</taxon>
        <taxon>Embryophyta</taxon>
        <taxon>Tracheophyta</taxon>
        <taxon>Spermatophyta</taxon>
        <taxon>Magnoliopsida</taxon>
        <taxon>eudicotyledons</taxon>
        <taxon>Gunneridae</taxon>
        <taxon>Pentapetalae</taxon>
        <taxon>rosids</taxon>
        <taxon>malvids</taxon>
        <taxon>Malvales</taxon>
        <taxon>Malvaceae</taxon>
        <taxon>Malvoideae</taxon>
        <taxon>Gossypium</taxon>
    </lineage>
</organism>
<proteinExistence type="predicted"/>
<evidence type="ECO:0000313" key="1">
    <source>
        <dbReference type="EMBL" id="PPR94417.1"/>
    </source>
</evidence>
<dbReference type="Proteomes" id="UP000239757">
    <property type="component" value="Unassembled WGS sequence"/>
</dbReference>
<dbReference type="AlphaFoldDB" id="A0A2P5WTL0"/>
<sequence>MNGLLELELWRIIGQGNDEIRGGYSGGGRGWVPQPQCPTKRDIISNVLWVLLLGRLDQEVLGKVNSMSSLDHPHMQHTQDTLWGHLTNKGEGRYLRSRVEEAEIGKVAESGTKALQQFEGEYWIWRWKVSSSLSPMNSSVLAQCNSKLRCAQLANKTTEAKLDHSRSSNSIITVWK</sequence>
<evidence type="ECO:0000313" key="2">
    <source>
        <dbReference type="Proteomes" id="UP000239757"/>
    </source>
</evidence>